<evidence type="ECO:0008006" key="4">
    <source>
        <dbReference type="Google" id="ProtNLM"/>
    </source>
</evidence>
<reference evidence="3" key="1">
    <citation type="journal article" date="2019" name="Int. J. Syst. Evol. Microbiol.">
        <title>The Global Catalogue of Microorganisms (GCM) 10K type strain sequencing project: providing services to taxonomists for standard genome sequencing and annotation.</title>
        <authorList>
            <consortium name="The Broad Institute Genomics Platform"/>
            <consortium name="The Broad Institute Genome Sequencing Center for Infectious Disease"/>
            <person name="Wu L."/>
            <person name="Ma J."/>
        </authorList>
    </citation>
    <scope>NUCLEOTIDE SEQUENCE [LARGE SCALE GENOMIC DNA]</scope>
    <source>
        <strain evidence="3">JCM 18532</strain>
    </source>
</reference>
<keyword evidence="3" id="KW-1185">Reference proteome</keyword>
<dbReference type="EMBL" id="BAABKN010000004">
    <property type="protein sequence ID" value="GAA4724102.1"/>
    <property type="molecule type" value="Genomic_DNA"/>
</dbReference>
<evidence type="ECO:0000313" key="2">
    <source>
        <dbReference type="EMBL" id="GAA4724102.1"/>
    </source>
</evidence>
<proteinExistence type="predicted"/>
<name>A0ABP8YB94_9ACTN</name>
<feature type="chain" id="PRO_5046218910" description="Tandem-95 repeat protein" evidence="1">
    <location>
        <begin position="32"/>
        <end position="398"/>
    </location>
</feature>
<dbReference type="Pfam" id="PF17963">
    <property type="entry name" value="Big_9"/>
    <property type="match status" value="3"/>
</dbReference>
<dbReference type="PROSITE" id="PS51318">
    <property type="entry name" value="TAT"/>
    <property type="match status" value="1"/>
</dbReference>
<dbReference type="Gene3D" id="2.60.40.3440">
    <property type="match status" value="1"/>
</dbReference>
<dbReference type="InterPro" id="IPR006311">
    <property type="entry name" value="TAT_signal"/>
</dbReference>
<gene>
    <name evidence="2" type="ORF">GCM10023350_02990</name>
</gene>
<dbReference type="Gene3D" id="2.60.40.2810">
    <property type="match status" value="2"/>
</dbReference>
<comment type="caution">
    <text evidence="2">The sequence shown here is derived from an EMBL/GenBank/DDBJ whole genome shotgun (WGS) entry which is preliminary data.</text>
</comment>
<feature type="signal peptide" evidence="1">
    <location>
        <begin position="1"/>
        <end position="31"/>
    </location>
</feature>
<dbReference type="RefSeq" id="WP_345524757.1">
    <property type="nucleotide sequence ID" value="NZ_BAABKN010000004.1"/>
</dbReference>
<organism evidence="2 3">
    <name type="scientific">Nocardioides endophyticus</name>
    <dbReference type="NCBI Taxonomy" id="1353775"/>
    <lineage>
        <taxon>Bacteria</taxon>
        <taxon>Bacillati</taxon>
        <taxon>Actinomycetota</taxon>
        <taxon>Actinomycetes</taxon>
        <taxon>Propionibacteriales</taxon>
        <taxon>Nocardioidaceae</taxon>
        <taxon>Nocardioides</taxon>
    </lineage>
</organism>
<sequence length="398" mass="40341">MTSFPTRRVALGVAATASVLGTLTAVAPALAASPSYPVVCASAHVDASRNQTTTFDLSCEDAEGNAVDSYVVLTQPAKAQAFTVDAATGAVSYRPVAGAHGTDTFTFKGVDGLGESAPTTAVITFENERPTCAAVAPIAVVHDDAVVVPIECIDADGDALTVTTGTTGASHGTVSIADGKVVYTPAAGYIGADTFSLRAGDGGLLSSEVNVAVTVTNARPTCTSVSGSTVHDRAKILVATCTDADGDALAHSVVAAAQHGTVTLQGTKLTYKPATGYVGSDTFTVAATDGLEAAVPARFTVKVTNAIPTCKGGGKLAAKAKAKSPVKITCRDADRDAVSVVVAAAPKHGDLVRRGKAWFYVADKGYRGKDTFSLKGTDGVSSSKAIKYAVTVKPARKR</sequence>
<evidence type="ECO:0000256" key="1">
    <source>
        <dbReference type="SAM" id="SignalP"/>
    </source>
</evidence>
<keyword evidence="1" id="KW-0732">Signal</keyword>
<protein>
    <recommendedName>
        <fullName evidence="4">Tandem-95 repeat protein</fullName>
    </recommendedName>
</protein>
<accession>A0ABP8YB94</accession>
<evidence type="ECO:0000313" key="3">
    <source>
        <dbReference type="Proteomes" id="UP001499882"/>
    </source>
</evidence>
<dbReference type="Proteomes" id="UP001499882">
    <property type="component" value="Unassembled WGS sequence"/>
</dbReference>
<dbReference type="NCBIfam" id="NF012211">
    <property type="entry name" value="tand_rpt_95"/>
    <property type="match status" value="2"/>
</dbReference>